<keyword evidence="1" id="KW-0175">Coiled coil</keyword>
<comment type="caution">
    <text evidence="3">The sequence shown here is derived from an EMBL/GenBank/DDBJ whole genome shotgun (WGS) entry which is preliminary data.</text>
</comment>
<sequence>MKRILLSVCLAALLPVLASAQTVNPNAKVDPKNNKVSRPVVDKPKQKLMTRDELRACLNKQASNDAEAKAVLAAEADYKKERERLMSEKEQLTKEGEAIDANASAIKAEQAELIKSNEELKVKLPEMSRGEQKAAIDGYNARAKANDAKIEAHNKNKDEYMAKAKAFDAAIEKFNKTGKDLETRSLDHLDAVDGWKKACGNKAYDEADEIAIKKEQAAAAAAGK</sequence>
<protein>
    <recommendedName>
        <fullName evidence="5">Cell envelope biogenesis protein TolA</fullName>
    </recommendedName>
</protein>
<gene>
    <name evidence="3" type="ORF">ABDJ40_16495</name>
</gene>
<evidence type="ECO:0000313" key="3">
    <source>
        <dbReference type="EMBL" id="MEO3714366.1"/>
    </source>
</evidence>
<keyword evidence="2" id="KW-0732">Signal</keyword>
<organism evidence="3 4">
    <name type="scientific">Roseateles flavus</name>
    <dbReference type="NCBI Taxonomy" id="3149041"/>
    <lineage>
        <taxon>Bacteria</taxon>
        <taxon>Pseudomonadati</taxon>
        <taxon>Pseudomonadota</taxon>
        <taxon>Betaproteobacteria</taxon>
        <taxon>Burkholderiales</taxon>
        <taxon>Sphaerotilaceae</taxon>
        <taxon>Roseateles</taxon>
    </lineage>
</organism>
<name>A0ABV0GH04_9BURK</name>
<reference evidence="3 4" key="1">
    <citation type="submission" date="2024-05" db="EMBL/GenBank/DDBJ databases">
        <title>Roseateles sp. 2.12 16S ribosomal RNA gene Genome sequencing and assembly.</title>
        <authorList>
            <person name="Woo H."/>
        </authorList>
    </citation>
    <scope>NUCLEOTIDE SEQUENCE [LARGE SCALE GENOMIC DNA]</scope>
    <source>
        <strain evidence="3 4">2.12</strain>
    </source>
</reference>
<feature type="coiled-coil region" evidence="1">
    <location>
        <begin position="71"/>
        <end position="102"/>
    </location>
</feature>
<dbReference type="Proteomes" id="UP001462640">
    <property type="component" value="Unassembled WGS sequence"/>
</dbReference>
<dbReference type="EMBL" id="JBDPZC010000007">
    <property type="protein sequence ID" value="MEO3714366.1"/>
    <property type="molecule type" value="Genomic_DNA"/>
</dbReference>
<evidence type="ECO:0000313" key="4">
    <source>
        <dbReference type="Proteomes" id="UP001462640"/>
    </source>
</evidence>
<accession>A0ABV0GH04</accession>
<dbReference type="RefSeq" id="WP_347611469.1">
    <property type="nucleotide sequence ID" value="NZ_JBDPZC010000007.1"/>
</dbReference>
<evidence type="ECO:0008006" key="5">
    <source>
        <dbReference type="Google" id="ProtNLM"/>
    </source>
</evidence>
<evidence type="ECO:0000256" key="1">
    <source>
        <dbReference type="SAM" id="Coils"/>
    </source>
</evidence>
<keyword evidence="4" id="KW-1185">Reference proteome</keyword>
<proteinExistence type="predicted"/>
<feature type="chain" id="PRO_5045413745" description="Cell envelope biogenesis protein TolA" evidence="2">
    <location>
        <begin position="21"/>
        <end position="224"/>
    </location>
</feature>
<evidence type="ECO:0000256" key="2">
    <source>
        <dbReference type="SAM" id="SignalP"/>
    </source>
</evidence>
<feature type="signal peptide" evidence="2">
    <location>
        <begin position="1"/>
        <end position="20"/>
    </location>
</feature>